<name>A0A3A9W6Z8_9ACTN</name>
<dbReference type="EMBL" id="RBDX01000009">
    <property type="protein sequence ID" value="RKN08981.1"/>
    <property type="molecule type" value="Genomic_DNA"/>
</dbReference>
<dbReference type="HAMAP" id="MF_00164">
    <property type="entry name" value="GlmS"/>
    <property type="match status" value="1"/>
</dbReference>
<keyword evidence="15" id="KW-1185">Reference proteome</keyword>
<dbReference type="CDD" id="cd00714">
    <property type="entry name" value="GFAT"/>
    <property type="match status" value="1"/>
</dbReference>
<accession>A0A3A9W6Z8</accession>
<dbReference type="Gene3D" id="3.40.50.10490">
    <property type="entry name" value="Glucose-6-phosphate isomerase like protein, domain 1"/>
    <property type="match status" value="2"/>
</dbReference>
<evidence type="ECO:0000256" key="5">
    <source>
        <dbReference type="ARBA" id="ARBA00022490"/>
    </source>
</evidence>
<dbReference type="NCBIfam" id="TIGR01135">
    <property type="entry name" value="glmS"/>
    <property type="match status" value="1"/>
</dbReference>
<reference evidence="15 16" key="1">
    <citation type="submission" date="2018-09" db="EMBL/GenBank/DDBJ databases">
        <title>Streptomyces sp. nov. DS1-2, an endophytic actinomycete isolated from roots of Dendrobium scabrilingue.</title>
        <authorList>
            <person name="Kuncharoen N."/>
            <person name="Kudo T."/>
            <person name="Ohkuma M."/>
            <person name="Yuki M."/>
            <person name="Tanasupawat S."/>
        </authorList>
    </citation>
    <scope>NUCLEOTIDE SEQUENCE [LARGE SCALE GENOMIC DNA]</scope>
    <source>
        <strain evidence="13 16">AZ1-7</strain>
        <strain evidence="14 15">DS1-2</strain>
    </source>
</reference>
<dbReference type="EMBL" id="RBDY01000009">
    <property type="protein sequence ID" value="RKN22828.1"/>
    <property type="molecule type" value="Genomic_DNA"/>
</dbReference>
<dbReference type="InterPro" id="IPR035490">
    <property type="entry name" value="GlmS/FrlB_SIS"/>
</dbReference>
<feature type="domain" description="Glutamine amidotransferase type-2" evidence="11">
    <location>
        <begin position="2"/>
        <end position="219"/>
    </location>
</feature>
<dbReference type="EC" id="2.6.1.16" evidence="3 10"/>
<feature type="initiator methionine" description="Removed" evidence="10">
    <location>
        <position position="1"/>
    </location>
</feature>
<dbReference type="FunFam" id="3.40.50.10490:FF:000001">
    <property type="entry name" value="Glutamine--fructose-6-phosphate aminotransferase [isomerizing]"/>
    <property type="match status" value="1"/>
</dbReference>
<keyword evidence="8" id="KW-0677">Repeat</keyword>
<comment type="subcellular location">
    <subcellularLocation>
        <location evidence="2 10">Cytoplasm</location>
    </subcellularLocation>
</comment>
<evidence type="ECO:0000256" key="1">
    <source>
        <dbReference type="ARBA" id="ARBA00001031"/>
    </source>
</evidence>
<evidence type="ECO:0000313" key="15">
    <source>
        <dbReference type="Proteomes" id="UP000268652"/>
    </source>
</evidence>
<dbReference type="InterPro" id="IPR001347">
    <property type="entry name" value="SIS_dom"/>
</dbReference>
<dbReference type="Pfam" id="PF13522">
    <property type="entry name" value="GATase_6"/>
    <property type="match status" value="1"/>
</dbReference>
<feature type="domain" description="SIS" evidence="12">
    <location>
        <begin position="459"/>
        <end position="596"/>
    </location>
</feature>
<dbReference type="InterPro" id="IPR029055">
    <property type="entry name" value="Ntn_hydrolases_N"/>
</dbReference>
<comment type="catalytic activity">
    <reaction evidence="1 10">
        <text>D-fructose 6-phosphate + L-glutamine = D-glucosamine 6-phosphate + L-glutamate</text>
        <dbReference type="Rhea" id="RHEA:13237"/>
        <dbReference type="ChEBI" id="CHEBI:29985"/>
        <dbReference type="ChEBI" id="CHEBI:58359"/>
        <dbReference type="ChEBI" id="CHEBI:58725"/>
        <dbReference type="ChEBI" id="CHEBI:61527"/>
        <dbReference type="EC" id="2.6.1.16"/>
    </reaction>
</comment>
<dbReference type="GO" id="GO:0006487">
    <property type="term" value="P:protein N-linked glycosylation"/>
    <property type="evidence" value="ECO:0007669"/>
    <property type="project" value="TreeGrafter"/>
</dbReference>
<dbReference type="AlphaFoldDB" id="A0A3A9W6Z8"/>
<evidence type="ECO:0000259" key="12">
    <source>
        <dbReference type="PROSITE" id="PS51464"/>
    </source>
</evidence>
<evidence type="ECO:0000256" key="3">
    <source>
        <dbReference type="ARBA" id="ARBA00012916"/>
    </source>
</evidence>
<dbReference type="Gene3D" id="3.60.20.10">
    <property type="entry name" value="Glutamine Phosphoribosylpyrophosphate, subunit 1, domain 1"/>
    <property type="match status" value="1"/>
</dbReference>
<dbReference type="SUPFAM" id="SSF56235">
    <property type="entry name" value="N-terminal nucleophile aminohydrolases (Ntn hydrolases)"/>
    <property type="match status" value="1"/>
</dbReference>
<proteinExistence type="inferred from homology"/>
<dbReference type="InterPro" id="IPR035466">
    <property type="entry name" value="GlmS/AgaS_SIS"/>
</dbReference>
<keyword evidence="7 10" id="KW-0808">Transferase</keyword>
<dbReference type="OrthoDB" id="9761808at2"/>
<dbReference type="GO" id="GO:0005975">
    <property type="term" value="P:carbohydrate metabolic process"/>
    <property type="evidence" value="ECO:0007669"/>
    <property type="project" value="UniProtKB-UniRule"/>
</dbReference>
<dbReference type="GO" id="GO:0005829">
    <property type="term" value="C:cytosol"/>
    <property type="evidence" value="ECO:0007669"/>
    <property type="project" value="TreeGrafter"/>
</dbReference>
<evidence type="ECO:0000256" key="4">
    <source>
        <dbReference type="ARBA" id="ARBA00016090"/>
    </source>
</evidence>
<evidence type="ECO:0000256" key="7">
    <source>
        <dbReference type="ARBA" id="ARBA00022679"/>
    </source>
</evidence>
<feature type="active site" description="Nucleophile; for GATase activity" evidence="10">
    <location>
        <position position="2"/>
    </location>
</feature>
<evidence type="ECO:0000313" key="16">
    <source>
        <dbReference type="Proteomes" id="UP000275024"/>
    </source>
</evidence>
<sequence>MCGIVGYIGKRDVAPLLLEGLQRLEYRGYDSAGIAIHSSGKGGGLKTVKNAGRVRDLEGKVPARFAGTGGIAHTRWATHGAPNDTNAHPHLDALGRVAVVHNGIIDNSADLRAKLAADGVELASDTDTEVLAHLIARAQPETLEEKVREALRYIEGTYGIAVLHADFPDRIVVARNGSPVVLGIGEKEMFVASDVAALISHTRQVITLDDGEMATIKADDYRTYTTDGSRTAASPTTVDWEAESYDMGGHDTYMHKEIAEQPDAVDRVLRGRIDDRFATVRLGGLNLDARAARGVRRVKILGCGSAYHAGLIGAQLIEELARIPADAEPASEFRYRNAVVDPDTLYIATSQSGETYDTLAAVQELKRKGAMVLGVVNVVGSAIARETDGGIYVHAGPEVCVVSTKCFTNTAVAFALLALHLGRIRDLSVADGRRIIEGLRKLPEQIGEILRDEDRIAKVAEAFAEAKSLMFVGRVRGFPVAREASLKLKEVSYIHAEAYPASELKHGPLALIEPAVPTVAIVPTDELLDKNRATLEEIKARSGRILAVAHEEQPKADDTIVVPRNEPELDPVLMGIPLQLLAYHTALALGRDIDKPRNLAKSVTVE</sequence>
<dbReference type="InterPro" id="IPR005855">
    <property type="entry name" value="GFAT"/>
</dbReference>
<feature type="active site" description="For Fru-6P isomerization activity" evidence="10">
    <location>
        <position position="601"/>
    </location>
</feature>
<feature type="domain" description="SIS" evidence="12">
    <location>
        <begin position="287"/>
        <end position="427"/>
    </location>
</feature>
<comment type="function">
    <text evidence="10">Catalyzes the first step in hexosamine metabolism, converting fructose-6P into glucosamine-6P using glutamine as a nitrogen source.</text>
</comment>
<dbReference type="GO" id="GO:0004360">
    <property type="term" value="F:glutamine-fructose-6-phosphate transaminase (isomerizing) activity"/>
    <property type="evidence" value="ECO:0007669"/>
    <property type="project" value="UniProtKB-UniRule"/>
</dbReference>
<dbReference type="PROSITE" id="PS51278">
    <property type="entry name" value="GATASE_TYPE_2"/>
    <property type="match status" value="1"/>
</dbReference>
<evidence type="ECO:0000313" key="13">
    <source>
        <dbReference type="EMBL" id="RKN08981.1"/>
    </source>
</evidence>
<dbReference type="GO" id="GO:0006047">
    <property type="term" value="P:UDP-N-acetylglucosamine metabolic process"/>
    <property type="evidence" value="ECO:0007669"/>
    <property type="project" value="TreeGrafter"/>
</dbReference>
<dbReference type="CDD" id="cd05008">
    <property type="entry name" value="SIS_GlmS_GlmD_1"/>
    <property type="match status" value="1"/>
</dbReference>
<evidence type="ECO:0000256" key="9">
    <source>
        <dbReference type="ARBA" id="ARBA00022962"/>
    </source>
</evidence>
<keyword evidence="5 10" id="KW-0963">Cytoplasm</keyword>
<dbReference type="Pfam" id="PF01380">
    <property type="entry name" value="SIS"/>
    <property type="match status" value="2"/>
</dbReference>
<protein>
    <recommendedName>
        <fullName evidence="4 10">Glutamine--fructose-6-phosphate aminotransferase [isomerizing]</fullName>
        <ecNumber evidence="3 10">2.6.1.16</ecNumber>
    </recommendedName>
    <alternativeName>
        <fullName evidence="10">D-fructose-6-phosphate amidotransferase</fullName>
    </alternativeName>
    <alternativeName>
        <fullName evidence="10">GFAT</fullName>
    </alternativeName>
    <alternativeName>
        <fullName evidence="10">Glucosamine-6-phosphate synthase</fullName>
    </alternativeName>
    <alternativeName>
        <fullName evidence="10">Hexosephosphate aminotransferase</fullName>
    </alternativeName>
    <alternativeName>
        <fullName evidence="10">L-glutamine--D-fructose-6-phosphate amidotransferase</fullName>
    </alternativeName>
</protein>
<keyword evidence="9" id="KW-0315">Glutamine amidotransferase</keyword>
<evidence type="ECO:0000313" key="14">
    <source>
        <dbReference type="EMBL" id="RKN22828.1"/>
    </source>
</evidence>
<dbReference type="NCBIfam" id="NF001484">
    <property type="entry name" value="PRK00331.1"/>
    <property type="match status" value="1"/>
</dbReference>
<evidence type="ECO:0000256" key="6">
    <source>
        <dbReference type="ARBA" id="ARBA00022576"/>
    </source>
</evidence>
<dbReference type="GO" id="GO:0006002">
    <property type="term" value="P:fructose 6-phosphate metabolic process"/>
    <property type="evidence" value="ECO:0007669"/>
    <property type="project" value="TreeGrafter"/>
</dbReference>
<evidence type="ECO:0000256" key="10">
    <source>
        <dbReference type="HAMAP-Rule" id="MF_00164"/>
    </source>
</evidence>
<dbReference type="Proteomes" id="UP000275024">
    <property type="component" value="Unassembled WGS sequence"/>
</dbReference>
<dbReference type="PANTHER" id="PTHR10937:SF0">
    <property type="entry name" value="GLUTAMINE--FRUCTOSE-6-PHOSPHATE TRANSAMINASE (ISOMERIZING)"/>
    <property type="match status" value="1"/>
</dbReference>
<gene>
    <name evidence="10 13" type="primary">glmS</name>
    <name evidence="14" type="ORF">D7318_14870</name>
    <name evidence="13" type="ORF">D7319_13685</name>
</gene>
<dbReference type="InterPro" id="IPR017932">
    <property type="entry name" value="GATase_2_dom"/>
</dbReference>
<keyword evidence="6 10" id="KW-0032">Aminotransferase</keyword>
<evidence type="ECO:0000256" key="8">
    <source>
        <dbReference type="ARBA" id="ARBA00022737"/>
    </source>
</evidence>
<dbReference type="CDD" id="cd05009">
    <property type="entry name" value="SIS_GlmS_GlmD_2"/>
    <property type="match status" value="1"/>
</dbReference>
<dbReference type="InterPro" id="IPR046348">
    <property type="entry name" value="SIS_dom_sf"/>
</dbReference>
<evidence type="ECO:0000259" key="11">
    <source>
        <dbReference type="PROSITE" id="PS51278"/>
    </source>
</evidence>
<dbReference type="FunFam" id="3.60.20.10:FF:000006">
    <property type="entry name" value="Glutamine--fructose-6-phosphate aminotransferase [isomerizing]"/>
    <property type="match status" value="1"/>
</dbReference>
<dbReference type="GO" id="GO:0097367">
    <property type="term" value="F:carbohydrate derivative binding"/>
    <property type="evidence" value="ECO:0007669"/>
    <property type="project" value="InterPro"/>
</dbReference>
<dbReference type="PROSITE" id="PS51464">
    <property type="entry name" value="SIS"/>
    <property type="match status" value="2"/>
</dbReference>
<organism evidence="13 16">
    <name type="scientific">Streptomyces radicis</name>
    <dbReference type="NCBI Taxonomy" id="1750517"/>
    <lineage>
        <taxon>Bacteria</taxon>
        <taxon>Bacillati</taxon>
        <taxon>Actinomycetota</taxon>
        <taxon>Actinomycetes</taxon>
        <taxon>Kitasatosporales</taxon>
        <taxon>Streptomycetaceae</taxon>
        <taxon>Streptomyces</taxon>
    </lineage>
</organism>
<comment type="subunit">
    <text evidence="10">Homodimer.</text>
</comment>
<comment type="caution">
    <text evidence="13">The sequence shown here is derived from an EMBL/GenBank/DDBJ whole genome shotgun (WGS) entry which is preliminary data.</text>
</comment>
<dbReference type="InterPro" id="IPR047084">
    <property type="entry name" value="GFAT_N"/>
</dbReference>
<evidence type="ECO:0000256" key="2">
    <source>
        <dbReference type="ARBA" id="ARBA00004496"/>
    </source>
</evidence>
<dbReference type="Proteomes" id="UP000268652">
    <property type="component" value="Unassembled WGS sequence"/>
</dbReference>
<dbReference type="RefSeq" id="WP_120697563.1">
    <property type="nucleotide sequence ID" value="NZ_RBDX01000009.1"/>
</dbReference>
<dbReference type="SUPFAM" id="SSF53697">
    <property type="entry name" value="SIS domain"/>
    <property type="match status" value="1"/>
</dbReference>
<dbReference type="PANTHER" id="PTHR10937">
    <property type="entry name" value="GLUCOSAMINE--FRUCTOSE-6-PHOSPHATE AMINOTRANSFERASE, ISOMERIZING"/>
    <property type="match status" value="1"/>
</dbReference>